<dbReference type="EMBL" id="BSNK01000001">
    <property type="protein sequence ID" value="GLQ22247.1"/>
    <property type="molecule type" value="Genomic_DNA"/>
</dbReference>
<accession>A0ABQ5V5H6</accession>
<gene>
    <name evidence="2" type="ORF">GCM10007853_01210</name>
</gene>
<reference evidence="2" key="1">
    <citation type="journal article" date="2014" name="Int. J. Syst. Evol. Microbiol.">
        <title>Complete genome of a new Firmicutes species belonging to the dominant human colonic microbiota ('Ruminococcus bicirculans') reveals two chromosomes and a selective capacity to utilize plant glucans.</title>
        <authorList>
            <consortium name="NISC Comparative Sequencing Program"/>
            <person name="Wegmann U."/>
            <person name="Louis P."/>
            <person name="Goesmann A."/>
            <person name="Henrissat B."/>
            <person name="Duncan S.H."/>
            <person name="Flint H.J."/>
        </authorList>
    </citation>
    <scope>NUCLEOTIDE SEQUENCE</scope>
    <source>
        <strain evidence="2">NBRC 108219</strain>
    </source>
</reference>
<keyword evidence="1" id="KW-0812">Transmembrane</keyword>
<dbReference type="Proteomes" id="UP001161391">
    <property type="component" value="Unassembled WGS sequence"/>
</dbReference>
<evidence type="ECO:0000313" key="3">
    <source>
        <dbReference type="Proteomes" id="UP001161391"/>
    </source>
</evidence>
<protein>
    <submittedName>
        <fullName evidence="2">Uncharacterized protein</fullName>
    </submittedName>
</protein>
<organism evidence="2 3">
    <name type="scientific">Algimonas ampicilliniresistens</name>
    <dbReference type="NCBI Taxonomy" id="1298735"/>
    <lineage>
        <taxon>Bacteria</taxon>
        <taxon>Pseudomonadati</taxon>
        <taxon>Pseudomonadota</taxon>
        <taxon>Alphaproteobacteria</taxon>
        <taxon>Maricaulales</taxon>
        <taxon>Robiginitomaculaceae</taxon>
        <taxon>Algimonas</taxon>
    </lineage>
</organism>
<keyword evidence="1" id="KW-0472">Membrane</keyword>
<name>A0ABQ5V5H6_9PROT</name>
<sequence>MILRRLTQHIEDQNWFAVALDFLIVVVGVLLAIQVANWNERRQDQSAYNDSVIRLVEELRVNDRHAKIAKDVTIDGLKAVNAAANSLKACQTGPEVLESINDGLNEIQTVIALELRFEAIAALTTDPRLIAQQSEDMRQLFNDINRLSTRLDQWASIVQNIMNNMAHERHALISYEPLEMNNLDTIVTTGVFQSYFRKRELDVPLTEACKDPTLLGLFAEWEVGTTYIILQINMYREHLAGWLETLGYPLENAS</sequence>
<evidence type="ECO:0000256" key="1">
    <source>
        <dbReference type="SAM" id="Phobius"/>
    </source>
</evidence>
<dbReference type="RefSeq" id="WP_284386557.1">
    <property type="nucleotide sequence ID" value="NZ_BSNK01000001.1"/>
</dbReference>
<proteinExistence type="predicted"/>
<keyword evidence="1" id="KW-1133">Transmembrane helix</keyword>
<keyword evidence="3" id="KW-1185">Reference proteome</keyword>
<feature type="transmembrane region" description="Helical" evidence="1">
    <location>
        <begin position="15"/>
        <end position="33"/>
    </location>
</feature>
<evidence type="ECO:0000313" key="2">
    <source>
        <dbReference type="EMBL" id="GLQ22247.1"/>
    </source>
</evidence>
<comment type="caution">
    <text evidence="2">The sequence shown here is derived from an EMBL/GenBank/DDBJ whole genome shotgun (WGS) entry which is preliminary data.</text>
</comment>
<reference evidence="2" key="2">
    <citation type="submission" date="2023-01" db="EMBL/GenBank/DDBJ databases">
        <title>Draft genome sequence of Algimonas ampicilliniresistens strain NBRC 108219.</title>
        <authorList>
            <person name="Sun Q."/>
            <person name="Mori K."/>
        </authorList>
    </citation>
    <scope>NUCLEOTIDE SEQUENCE</scope>
    <source>
        <strain evidence="2">NBRC 108219</strain>
    </source>
</reference>